<feature type="domain" description="RNA-binding S4" evidence="8">
    <location>
        <begin position="96"/>
        <end position="159"/>
    </location>
</feature>
<dbReference type="NCBIfam" id="TIGR01017">
    <property type="entry name" value="rpsD_bact"/>
    <property type="match status" value="1"/>
</dbReference>
<evidence type="ECO:0000256" key="7">
    <source>
        <dbReference type="HAMAP-Rule" id="MF_01306"/>
    </source>
</evidence>
<dbReference type="InterPro" id="IPR001912">
    <property type="entry name" value="Ribosomal_uS4_N"/>
</dbReference>
<evidence type="ECO:0000256" key="5">
    <source>
        <dbReference type="ARBA" id="ARBA00023274"/>
    </source>
</evidence>
<dbReference type="InterPro" id="IPR022801">
    <property type="entry name" value="Ribosomal_uS4"/>
</dbReference>
<accession>A0A1F6NLW7</accession>
<comment type="subunit">
    <text evidence="7">Part of the 30S ribosomal subunit. Contacts protein S5. The interaction surface between S4 and S5 is involved in control of translational fidelity.</text>
</comment>
<dbReference type="Pfam" id="PF01479">
    <property type="entry name" value="S4"/>
    <property type="match status" value="1"/>
</dbReference>
<dbReference type="GO" id="GO:0019843">
    <property type="term" value="F:rRNA binding"/>
    <property type="evidence" value="ECO:0007669"/>
    <property type="project" value="UniProtKB-UniRule"/>
</dbReference>
<evidence type="ECO:0000259" key="9">
    <source>
        <dbReference type="SMART" id="SM01390"/>
    </source>
</evidence>
<evidence type="ECO:0000256" key="2">
    <source>
        <dbReference type="ARBA" id="ARBA00022730"/>
    </source>
</evidence>
<dbReference type="SUPFAM" id="SSF55174">
    <property type="entry name" value="Alpha-L RNA-binding motif"/>
    <property type="match status" value="1"/>
</dbReference>
<evidence type="ECO:0000313" key="11">
    <source>
        <dbReference type="Proteomes" id="UP000178349"/>
    </source>
</evidence>
<dbReference type="AlphaFoldDB" id="A0A1F6NLW7"/>
<gene>
    <name evidence="7" type="primary">rpsD</name>
    <name evidence="10" type="ORF">A2493_00520</name>
</gene>
<organism evidence="10 11">
    <name type="scientific">Candidatus Magasanikbacteria bacterium RIFOXYC12_FULL_33_11</name>
    <dbReference type="NCBI Taxonomy" id="1798701"/>
    <lineage>
        <taxon>Bacteria</taxon>
        <taxon>Candidatus Magasanikiibacteriota</taxon>
    </lineage>
</organism>
<keyword evidence="2 7" id="KW-0699">rRNA-binding</keyword>
<keyword evidence="4 7" id="KW-0689">Ribosomal protein</keyword>
<reference evidence="10 11" key="1">
    <citation type="journal article" date="2016" name="Nat. Commun.">
        <title>Thousands of microbial genomes shed light on interconnected biogeochemical processes in an aquifer system.</title>
        <authorList>
            <person name="Anantharaman K."/>
            <person name="Brown C.T."/>
            <person name="Hug L.A."/>
            <person name="Sharon I."/>
            <person name="Castelle C.J."/>
            <person name="Probst A.J."/>
            <person name="Thomas B.C."/>
            <person name="Singh A."/>
            <person name="Wilkins M.J."/>
            <person name="Karaoz U."/>
            <person name="Brodie E.L."/>
            <person name="Williams K.H."/>
            <person name="Hubbard S.S."/>
            <person name="Banfield J.F."/>
        </authorList>
    </citation>
    <scope>NUCLEOTIDE SEQUENCE [LARGE SCALE GENOMIC DNA]</scope>
</reference>
<feature type="domain" description="Small ribosomal subunit protein uS4 N-terminal" evidence="9">
    <location>
        <begin position="3"/>
        <end position="95"/>
    </location>
</feature>
<name>A0A1F6NLW7_9BACT</name>
<evidence type="ECO:0000256" key="1">
    <source>
        <dbReference type="ARBA" id="ARBA00007465"/>
    </source>
</evidence>
<comment type="caution">
    <text evidence="10">The sequence shown here is derived from an EMBL/GenBank/DDBJ whole genome shotgun (WGS) entry which is preliminary data.</text>
</comment>
<sequence>MGRNIGPKNKIARRFRTNLGLKTNATKVARRLNQAPGVHGPNQRRVSLSSFGKQLLEKQKAKFLYGIREGQFRKYVEKASAMTGDSGVNLQELLEMRMDNVVYRLGFATTRAQARQFVSHGMFTLNGKKMNIPSHIVRVGDIIALKENKVKKQIFENLSDRLQSQELPSWVSVDAAAKTGKILTKPTDKDFEKVFDVKLITEYYSTR</sequence>
<evidence type="ECO:0000256" key="3">
    <source>
        <dbReference type="ARBA" id="ARBA00022884"/>
    </source>
</evidence>
<dbReference type="CDD" id="cd00165">
    <property type="entry name" value="S4"/>
    <property type="match status" value="1"/>
</dbReference>
<dbReference type="PANTHER" id="PTHR11831:SF4">
    <property type="entry name" value="SMALL RIBOSOMAL SUBUNIT PROTEIN US4M"/>
    <property type="match status" value="1"/>
</dbReference>
<evidence type="ECO:0000256" key="6">
    <source>
        <dbReference type="ARBA" id="ARBA00035254"/>
    </source>
</evidence>
<dbReference type="PANTHER" id="PTHR11831">
    <property type="entry name" value="30S 40S RIBOSOMAL PROTEIN"/>
    <property type="match status" value="1"/>
</dbReference>
<dbReference type="FunFam" id="3.10.290.10:FF:000001">
    <property type="entry name" value="30S ribosomal protein S4"/>
    <property type="match status" value="1"/>
</dbReference>
<dbReference type="GO" id="GO:0015935">
    <property type="term" value="C:small ribosomal subunit"/>
    <property type="evidence" value="ECO:0007669"/>
    <property type="project" value="InterPro"/>
</dbReference>
<dbReference type="Pfam" id="PF00163">
    <property type="entry name" value="Ribosomal_S4"/>
    <property type="match status" value="1"/>
</dbReference>
<keyword evidence="5 7" id="KW-0687">Ribonucleoprotein</keyword>
<dbReference type="EMBL" id="MFQW01000058">
    <property type="protein sequence ID" value="OGH84901.1"/>
    <property type="molecule type" value="Genomic_DNA"/>
</dbReference>
<dbReference type="GO" id="GO:0006412">
    <property type="term" value="P:translation"/>
    <property type="evidence" value="ECO:0007669"/>
    <property type="project" value="UniProtKB-UniRule"/>
</dbReference>
<protein>
    <recommendedName>
        <fullName evidence="6 7">Small ribosomal subunit protein uS4</fullName>
    </recommendedName>
</protein>
<comment type="function">
    <text evidence="7">One of the primary rRNA binding proteins, it binds directly to 16S rRNA where it nucleates assembly of the body of the 30S subunit.</text>
</comment>
<evidence type="ECO:0000259" key="8">
    <source>
        <dbReference type="SMART" id="SM00363"/>
    </source>
</evidence>
<dbReference type="PROSITE" id="PS50889">
    <property type="entry name" value="S4"/>
    <property type="match status" value="1"/>
</dbReference>
<comment type="similarity">
    <text evidence="1 7">Belongs to the universal ribosomal protein uS4 family.</text>
</comment>
<dbReference type="GO" id="GO:0003735">
    <property type="term" value="F:structural constituent of ribosome"/>
    <property type="evidence" value="ECO:0007669"/>
    <property type="project" value="InterPro"/>
</dbReference>
<dbReference type="SMART" id="SM00363">
    <property type="entry name" value="S4"/>
    <property type="match status" value="1"/>
</dbReference>
<comment type="function">
    <text evidence="7">With S5 and S12 plays an important role in translational accuracy.</text>
</comment>
<dbReference type="GO" id="GO:0042274">
    <property type="term" value="P:ribosomal small subunit biogenesis"/>
    <property type="evidence" value="ECO:0007669"/>
    <property type="project" value="TreeGrafter"/>
</dbReference>
<dbReference type="Proteomes" id="UP000178349">
    <property type="component" value="Unassembled WGS sequence"/>
</dbReference>
<dbReference type="Gene3D" id="1.10.1050.10">
    <property type="entry name" value="Ribosomal Protein S4 Delta 41, Chain A, domain 1"/>
    <property type="match status" value="1"/>
</dbReference>
<dbReference type="InterPro" id="IPR002942">
    <property type="entry name" value="S4_RNA-bd"/>
</dbReference>
<dbReference type="NCBIfam" id="NF003717">
    <property type="entry name" value="PRK05327.1"/>
    <property type="match status" value="1"/>
</dbReference>
<dbReference type="InterPro" id="IPR005709">
    <property type="entry name" value="Ribosomal_uS4_bac-type"/>
</dbReference>
<dbReference type="HAMAP" id="MF_01306_B">
    <property type="entry name" value="Ribosomal_uS4_B"/>
    <property type="match status" value="1"/>
</dbReference>
<evidence type="ECO:0000313" key="10">
    <source>
        <dbReference type="EMBL" id="OGH84901.1"/>
    </source>
</evidence>
<dbReference type="Gene3D" id="3.10.290.10">
    <property type="entry name" value="RNA-binding S4 domain"/>
    <property type="match status" value="1"/>
</dbReference>
<dbReference type="SMART" id="SM01390">
    <property type="entry name" value="Ribosomal_S4"/>
    <property type="match status" value="1"/>
</dbReference>
<proteinExistence type="inferred from homology"/>
<evidence type="ECO:0000256" key="4">
    <source>
        <dbReference type="ARBA" id="ARBA00022980"/>
    </source>
</evidence>
<keyword evidence="3 7" id="KW-0694">RNA-binding</keyword>
<dbReference type="InterPro" id="IPR036986">
    <property type="entry name" value="S4_RNA-bd_sf"/>
</dbReference>